<feature type="region of interest" description="Disordered" evidence="1">
    <location>
        <begin position="1"/>
        <end position="25"/>
    </location>
</feature>
<protein>
    <submittedName>
        <fullName evidence="2">Uncharacterized protein</fullName>
    </submittedName>
</protein>
<gene>
    <name evidence="2" type="ORF">F3Y22_tig00110831pilonHSYRG00786</name>
</gene>
<dbReference type="SUPFAM" id="SSF47616">
    <property type="entry name" value="GST C-terminal domain-like"/>
    <property type="match status" value="1"/>
</dbReference>
<evidence type="ECO:0000313" key="3">
    <source>
        <dbReference type="Proteomes" id="UP000436088"/>
    </source>
</evidence>
<proteinExistence type="predicted"/>
<name>A0A6A2ZLP5_HIBSY</name>
<dbReference type="AlphaFoldDB" id="A0A6A2ZLP5"/>
<dbReference type="EMBL" id="VEPZ02001131">
    <property type="protein sequence ID" value="KAE8692788.1"/>
    <property type="molecule type" value="Genomic_DNA"/>
</dbReference>
<accession>A0A6A2ZLP5</accession>
<comment type="caution">
    <text evidence="2">The sequence shown here is derived from an EMBL/GenBank/DDBJ whole genome shotgun (WGS) entry which is preliminary data.</text>
</comment>
<keyword evidence="3" id="KW-1185">Reference proteome</keyword>
<evidence type="ECO:0000256" key="1">
    <source>
        <dbReference type="SAM" id="MobiDB-lite"/>
    </source>
</evidence>
<feature type="compositionally biased region" description="Basic and acidic residues" evidence="1">
    <location>
        <begin position="84"/>
        <end position="99"/>
    </location>
</feature>
<organism evidence="2 3">
    <name type="scientific">Hibiscus syriacus</name>
    <name type="common">Rose of Sharon</name>
    <dbReference type="NCBI Taxonomy" id="106335"/>
    <lineage>
        <taxon>Eukaryota</taxon>
        <taxon>Viridiplantae</taxon>
        <taxon>Streptophyta</taxon>
        <taxon>Embryophyta</taxon>
        <taxon>Tracheophyta</taxon>
        <taxon>Spermatophyta</taxon>
        <taxon>Magnoliopsida</taxon>
        <taxon>eudicotyledons</taxon>
        <taxon>Gunneridae</taxon>
        <taxon>Pentapetalae</taxon>
        <taxon>rosids</taxon>
        <taxon>malvids</taxon>
        <taxon>Malvales</taxon>
        <taxon>Malvaceae</taxon>
        <taxon>Malvoideae</taxon>
        <taxon>Hibiscus</taxon>
    </lineage>
</organism>
<sequence>MAISPSASPDELWSSSRPSILPSDPYERAQSRFWAAYVDDKLKRVFRESEEKEGEEEGFRFGEFVVGKEGTEKGKKERSRRRKTREEGKGEFVEDKEGGRVGGKGRRGNQGLENVWRWKRSVRS</sequence>
<reference evidence="2" key="1">
    <citation type="submission" date="2019-09" db="EMBL/GenBank/DDBJ databases">
        <title>Draft genome information of white flower Hibiscus syriacus.</title>
        <authorList>
            <person name="Kim Y.-M."/>
        </authorList>
    </citation>
    <scope>NUCLEOTIDE SEQUENCE [LARGE SCALE GENOMIC DNA]</scope>
    <source>
        <strain evidence="2">YM2019G1</strain>
    </source>
</reference>
<dbReference type="Proteomes" id="UP000436088">
    <property type="component" value="Unassembled WGS sequence"/>
</dbReference>
<evidence type="ECO:0000313" key="2">
    <source>
        <dbReference type="EMBL" id="KAE8692788.1"/>
    </source>
</evidence>
<dbReference type="InterPro" id="IPR036282">
    <property type="entry name" value="Glutathione-S-Trfase_C_sf"/>
</dbReference>
<dbReference type="Gene3D" id="1.20.1050.10">
    <property type="match status" value="1"/>
</dbReference>
<feature type="region of interest" description="Disordered" evidence="1">
    <location>
        <begin position="69"/>
        <end position="112"/>
    </location>
</feature>